<name>A0A4R2J4Y3_9PSEU</name>
<dbReference type="AlphaFoldDB" id="A0A4R2J4Y3"/>
<comment type="caution">
    <text evidence="2">The sequence shown here is derived from an EMBL/GenBank/DDBJ whole genome shotgun (WGS) entry which is preliminary data.</text>
</comment>
<reference evidence="2 3" key="1">
    <citation type="submission" date="2019-03" db="EMBL/GenBank/DDBJ databases">
        <title>Genomic Encyclopedia of Type Strains, Phase IV (KMG-IV): sequencing the most valuable type-strain genomes for metagenomic binning, comparative biology and taxonomic classification.</title>
        <authorList>
            <person name="Goeker M."/>
        </authorList>
    </citation>
    <scope>NUCLEOTIDE SEQUENCE [LARGE SCALE GENOMIC DNA]</scope>
    <source>
        <strain evidence="2 3">DSM 45934</strain>
    </source>
</reference>
<dbReference type="EMBL" id="SLWS01000011">
    <property type="protein sequence ID" value="TCO52907.1"/>
    <property type="molecule type" value="Genomic_DNA"/>
</dbReference>
<keyword evidence="3" id="KW-1185">Reference proteome</keyword>
<protein>
    <submittedName>
        <fullName evidence="2">Uncharacterized protein</fullName>
    </submittedName>
</protein>
<gene>
    <name evidence="2" type="ORF">EV192_111101</name>
</gene>
<feature type="region of interest" description="Disordered" evidence="1">
    <location>
        <begin position="170"/>
        <end position="189"/>
    </location>
</feature>
<evidence type="ECO:0000313" key="2">
    <source>
        <dbReference type="EMBL" id="TCO52907.1"/>
    </source>
</evidence>
<dbReference type="RefSeq" id="WP_132123876.1">
    <property type="nucleotide sequence ID" value="NZ_SLWS01000011.1"/>
</dbReference>
<accession>A0A4R2J4Y3</accession>
<evidence type="ECO:0000313" key="3">
    <source>
        <dbReference type="Proteomes" id="UP000295680"/>
    </source>
</evidence>
<proteinExistence type="predicted"/>
<organism evidence="2 3">
    <name type="scientific">Actinocrispum wychmicini</name>
    <dbReference type="NCBI Taxonomy" id="1213861"/>
    <lineage>
        <taxon>Bacteria</taxon>
        <taxon>Bacillati</taxon>
        <taxon>Actinomycetota</taxon>
        <taxon>Actinomycetes</taxon>
        <taxon>Pseudonocardiales</taxon>
        <taxon>Pseudonocardiaceae</taxon>
        <taxon>Actinocrispum</taxon>
    </lineage>
</organism>
<evidence type="ECO:0000256" key="1">
    <source>
        <dbReference type="SAM" id="MobiDB-lite"/>
    </source>
</evidence>
<dbReference type="Proteomes" id="UP000295680">
    <property type="component" value="Unassembled WGS sequence"/>
</dbReference>
<sequence>MTKSLAVFAAVVFVVVVTVALMLKDNEQPRTTGTCGLPFSQGEWATDVVATASMSHAPHLGETVSLVVDTCAKVDGPVALAIILPDGFSWQRAPEAMSTDRRVSRDPANRGCLTTATGQWQLTAMRPMTLTGTVTAGKLGHVAVHVEANHYLADVYLTVGEDRAASRFGWPNPSTSAASADEPPVPTCP</sequence>
<dbReference type="OrthoDB" id="9991877at2"/>